<keyword evidence="1" id="KW-0472">Membrane</keyword>
<feature type="transmembrane region" description="Helical" evidence="1">
    <location>
        <begin position="319"/>
        <end position="336"/>
    </location>
</feature>
<evidence type="ECO:0000313" key="2">
    <source>
        <dbReference type="EMBL" id="RCU44880.1"/>
    </source>
</evidence>
<proteinExistence type="predicted"/>
<dbReference type="AlphaFoldDB" id="A0A368N3X7"/>
<feature type="transmembrane region" description="Helical" evidence="1">
    <location>
        <begin position="121"/>
        <end position="147"/>
    </location>
</feature>
<evidence type="ECO:0000256" key="1">
    <source>
        <dbReference type="SAM" id="Phobius"/>
    </source>
</evidence>
<feature type="transmembrane region" description="Helical" evidence="1">
    <location>
        <begin position="348"/>
        <end position="367"/>
    </location>
</feature>
<evidence type="ECO:0008006" key="4">
    <source>
        <dbReference type="Google" id="ProtNLM"/>
    </source>
</evidence>
<keyword evidence="1" id="KW-1133">Transmembrane helix</keyword>
<dbReference type="RefSeq" id="WP_114302650.1">
    <property type="nucleotide sequence ID" value="NZ_QPIE01000001.1"/>
</dbReference>
<feature type="transmembrane region" description="Helical" evidence="1">
    <location>
        <begin position="293"/>
        <end position="313"/>
    </location>
</feature>
<evidence type="ECO:0000313" key="3">
    <source>
        <dbReference type="Proteomes" id="UP000252172"/>
    </source>
</evidence>
<keyword evidence="3" id="KW-1185">Reference proteome</keyword>
<feature type="transmembrane region" description="Helical" evidence="1">
    <location>
        <begin position="259"/>
        <end position="281"/>
    </location>
</feature>
<protein>
    <recommendedName>
        <fullName evidence="4">Glycosyltransferase RgtA/B/C/D-like domain-containing protein</fullName>
    </recommendedName>
</protein>
<keyword evidence="1" id="KW-0812">Transmembrane</keyword>
<gene>
    <name evidence="2" type="ORF">DQ356_01300</name>
</gene>
<dbReference type="OrthoDB" id="104925at2"/>
<feature type="transmembrane region" description="Helical" evidence="1">
    <location>
        <begin position="205"/>
        <end position="224"/>
    </location>
</feature>
<dbReference type="Proteomes" id="UP000252172">
    <property type="component" value="Unassembled WGS sequence"/>
</dbReference>
<feature type="transmembrane region" description="Helical" evidence="1">
    <location>
        <begin position="167"/>
        <end position="198"/>
    </location>
</feature>
<accession>A0A368N3X7</accession>
<organism evidence="2 3">
    <name type="scientific">Chryseobacterium lacus</name>
    <dbReference type="NCBI Taxonomy" id="2058346"/>
    <lineage>
        <taxon>Bacteria</taxon>
        <taxon>Pseudomonadati</taxon>
        <taxon>Bacteroidota</taxon>
        <taxon>Flavobacteriia</taxon>
        <taxon>Flavobacteriales</taxon>
        <taxon>Weeksellaceae</taxon>
        <taxon>Chryseobacterium group</taxon>
        <taxon>Chryseobacterium</taxon>
    </lineage>
</organism>
<reference evidence="2 3" key="1">
    <citation type="submission" date="2018-07" db="EMBL/GenBank/DDBJ databases">
        <title>Chryseobacterium lacus sp. nov., isolated from lake water.</title>
        <authorList>
            <person name="Li C.-M."/>
        </authorList>
    </citation>
    <scope>NUCLEOTIDE SEQUENCE [LARGE SCALE GENOMIC DNA]</scope>
    <source>
        <strain evidence="2 3">YLOS41</strain>
    </source>
</reference>
<feature type="transmembrane region" description="Helical" evidence="1">
    <location>
        <begin position="88"/>
        <end position="109"/>
    </location>
</feature>
<comment type="caution">
    <text evidence="2">The sequence shown here is derived from an EMBL/GenBank/DDBJ whole genome shotgun (WGS) entry which is preliminary data.</text>
</comment>
<name>A0A368N3X7_9FLAO</name>
<sequence>MKKYLLFFFLAFTITVAFYYVLGWSQLPEGHGYVYPIDDAYIHLAISKNFAEYGVWSVNTTGFDSSSSSILYTLLLAFCFKVFGNWDYYPMLINLLFGYATVYMIWRYFKEFYGTREMKWVLFLFLPFTLLYAMVIFGMEHVIHMFLTVCALYGIRKNEEREFSGRYFGNLLLLVFLLGMVRFESMFFTVTLAFVLVLRRKWSQGFAVVAAGFLPILLFGWVAVENGGLFFPNSVMVKGSYPAEGGLIASLWMILKKGIFLNFSFYKYLFFPLIIVGFLIFKPPFSLKKTITLRTPEIVIFLTALFQACFAMIEYRYESYLMISLLLLVVPVTSQLQKRQLFSNFRNVILFCSFFGMILISAYRFYYFHRTLQFAPKNILEQQVEMSRFLNKYYQGEKIVANDIGAIAYYGNVQLLDIVGLGSTEIASKVVELKNVPKKKKEEAMHHFLKNHIRNSGYKIAVVYPDWFPDGVPENWIPVATWTISQNRSAARDTVVFYALNKNEVGKLQKSLRKFNLSPEVNQNFLIKN</sequence>
<dbReference type="EMBL" id="QPIE01000001">
    <property type="protein sequence ID" value="RCU44880.1"/>
    <property type="molecule type" value="Genomic_DNA"/>
</dbReference>